<dbReference type="EMBL" id="JBHTBW010000019">
    <property type="protein sequence ID" value="MFC7441005.1"/>
    <property type="molecule type" value="Genomic_DNA"/>
</dbReference>
<organism evidence="2 3">
    <name type="scientific">Laceyella putida</name>
    <dbReference type="NCBI Taxonomy" id="110101"/>
    <lineage>
        <taxon>Bacteria</taxon>
        <taxon>Bacillati</taxon>
        <taxon>Bacillota</taxon>
        <taxon>Bacilli</taxon>
        <taxon>Bacillales</taxon>
        <taxon>Thermoactinomycetaceae</taxon>
        <taxon>Laceyella</taxon>
    </lineage>
</organism>
<reference evidence="3" key="1">
    <citation type="journal article" date="2019" name="Int. J. Syst. Evol. Microbiol.">
        <title>The Global Catalogue of Microorganisms (GCM) 10K type strain sequencing project: providing services to taxonomists for standard genome sequencing and annotation.</title>
        <authorList>
            <consortium name="The Broad Institute Genomics Platform"/>
            <consortium name="The Broad Institute Genome Sequencing Center for Infectious Disease"/>
            <person name="Wu L."/>
            <person name="Ma J."/>
        </authorList>
    </citation>
    <scope>NUCLEOTIDE SEQUENCE [LARGE SCALE GENOMIC DNA]</scope>
    <source>
        <strain evidence="3">CGMCC 1.12942</strain>
    </source>
</reference>
<dbReference type="RefSeq" id="WP_379864283.1">
    <property type="nucleotide sequence ID" value="NZ_JBHTBW010000019.1"/>
</dbReference>
<evidence type="ECO:0008006" key="4">
    <source>
        <dbReference type="Google" id="ProtNLM"/>
    </source>
</evidence>
<evidence type="ECO:0000313" key="3">
    <source>
        <dbReference type="Proteomes" id="UP001596500"/>
    </source>
</evidence>
<comment type="caution">
    <text evidence="2">The sequence shown here is derived from an EMBL/GenBank/DDBJ whole genome shotgun (WGS) entry which is preliminary data.</text>
</comment>
<proteinExistence type="predicted"/>
<feature type="region of interest" description="Disordered" evidence="1">
    <location>
        <begin position="1"/>
        <end position="22"/>
    </location>
</feature>
<protein>
    <recommendedName>
        <fullName evidence="4">IDEAL domain-containing protein</fullName>
    </recommendedName>
</protein>
<feature type="compositionally biased region" description="Basic residues" evidence="1">
    <location>
        <begin position="1"/>
        <end position="11"/>
    </location>
</feature>
<evidence type="ECO:0000313" key="2">
    <source>
        <dbReference type="EMBL" id="MFC7441005.1"/>
    </source>
</evidence>
<accession>A0ABW2RJ95</accession>
<evidence type="ECO:0000256" key="1">
    <source>
        <dbReference type="SAM" id="MobiDB-lite"/>
    </source>
</evidence>
<name>A0ABW2RJ95_9BACL</name>
<gene>
    <name evidence="2" type="ORF">ACFQNG_07540</name>
</gene>
<keyword evidence="3" id="KW-1185">Reference proteome</keyword>
<dbReference type="Proteomes" id="UP001596500">
    <property type="component" value="Unassembled WGS sequence"/>
</dbReference>
<sequence>MTKNKAYKKEKKTNNPPKPRYTNQANLFYRDVIAPLEKRYRQSLQARDYEGARRLLREIEAVRREHRLLLYRNERVEVK</sequence>